<organism evidence="7 8">
    <name type="scientific">Plutella xylostella</name>
    <name type="common">Diamondback moth</name>
    <name type="synonym">Plutella maculipennis</name>
    <dbReference type="NCBI Taxonomy" id="51655"/>
    <lineage>
        <taxon>Eukaryota</taxon>
        <taxon>Metazoa</taxon>
        <taxon>Ecdysozoa</taxon>
        <taxon>Arthropoda</taxon>
        <taxon>Hexapoda</taxon>
        <taxon>Insecta</taxon>
        <taxon>Pterygota</taxon>
        <taxon>Neoptera</taxon>
        <taxon>Endopterygota</taxon>
        <taxon>Lepidoptera</taxon>
        <taxon>Glossata</taxon>
        <taxon>Ditrysia</taxon>
        <taxon>Yponomeutoidea</taxon>
        <taxon>Plutellidae</taxon>
        <taxon>Plutella</taxon>
    </lineage>
</organism>
<dbReference type="EMBL" id="CAJHNJ030000089">
    <property type="protein sequence ID" value="CAG9134929.1"/>
    <property type="molecule type" value="Genomic_DNA"/>
</dbReference>
<evidence type="ECO:0000256" key="4">
    <source>
        <dbReference type="PROSITE-ProRule" id="PRU00146"/>
    </source>
</evidence>
<accession>A0A8S4G3V5</accession>
<dbReference type="InterPro" id="IPR019787">
    <property type="entry name" value="Znf_PHD-finger"/>
</dbReference>
<feature type="domain" description="PHD-type" evidence="6">
    <location>
        <begin position="6"/>
        <end position="60"/>
    </location>
</feature>
<dbReference type="AlphaFoldDB" id="A0A8S4G3V5"/>
<keyword evidence="2 4" id="KW-0863">Zinc-finger</keyword>
<evidence type="ECO:0000313" key="7">
    <source>
        <dbReference type="EMBL" id="CAG9134929.1"/>
    </source>
</evidence>
<dbReference type="Proteomes" id="UP000653454">
    <property type="component" value="Unassembled WGS sequence"/>
</dbReference>
<keyword evidence="3" id="KW-0862">Zinc</keyword>
<evidence type="ECO:0000259" key="6">
    <source>
        <dbReference type="PROSITE" id="PS50016"/>
    </source>
</evidence>
<dbReference type="InterPro" id="IPR001965">
    <property type="entry name" value="Znf_PHD"/>
</dbReference>
<comment type="caution">
    <text evidence="7">The sequence shown here is derived from an EMBL/GenBank/DDBJ whole genome shotgun (WGS) entry which is preliminary data.</text>
</comment>
<dbReference type="PROSITE" id="PS50016">
    <property type="entry name" value="ZF_PHD_2"/>
    <property type="match status" value="1"/>
</dbReference>
<dbReference type="InterPro" id="IPR013083">
    <property type="entry name" value="Znf_RING/FYVE/PHD"/>
</dbReference>
<dbReference type="SUPFAM" id="SSF57903">
    <property type="entry name" value="FYVE/PHD zinc finger"/>
    <property type="match status" value="1"/>
</dbReference>
<dbReference type="InterPro" id="IPR011011">
    <property type="entry name" value="Znf_FYVE_PHD"/>
</dbReference>
<reference evidence="7" key="1">
    <citation type="submission" date="2020-11" db="EMBL/GenBank/DDBJ databases">
        <authorList>
            <person name="Whiteford S."/>
        </authorList>
    </citation>
    <scope>NUCLEOTIDE SEQUENCE</scope>
</reference>
<dbReference type="InterPro" id="IPR057251">
    <property type="entry name" value="FP_C"/>
</dbReference>
<dbReference type="PROSITE" id="PS01359">
    <property type="entry name" value="ZF_PHD_1"/>
    <property type="match status" value="1"/>
</dbReference>
<name>A0A8S4G3V5_PLUXY</name>
<dbReference type="GO" id="GO:0008270">
    <property type="term" value="F:zinc ion binding"/>
    <property type="evidence" value="ECO:0007669"/>
    <property type="project" value="UniProtKB-KW"/>
</dbReference>
<evidence type="ECO:0000256" key="1">
    <source>
        <dbReference type="ARBA" id="ARBA00022723"/>
    </source>
</evidence>
<proteinExistence type="predicted"/>
<evidence type="ECO:0000256" key="2">
    <source>
        <dbReference type="ARBA" id="ARBA00022771"/>
    </source>
</evidence>
<sequence>MSEITDKTCAACTSDICLTEKCLVCTLCKESYHALCVSIDVANLSKSQIKSWLCPTCTSKRPKGDNSNTPIRVPAKENVTVRKQRGNNASTAAASASNSAASAVTNCNRCMTKEDLTAAIRKELQDSLSVQIKSSIKDCLATQLRDIQSEMNDIKESIKFSSDKFEEFKSEVMSFKKTMQTIQKENENLRCTISTLHQRINQLEQLSRVANLEIQCVPEYKSENPTNIVQQLSKVIDCEIQDNDLVFCSRISKANPQSSRPRSLLVKFQSPRQRDAYLTAATKYNKEHPTDKLNTSHLGIACEKKANVYVVEHLTPEIKSLHAAARQKARELGYKYAWVRNGRVYLRKTESSEYLYVRDVEFLKTLNS</sequence>
<keyword evidence="8" id="KW-1185">Reference proteome</keyword>
<evidence type="ECO:0000313" key="8">
    <source>
        <dbReference type="Proteomes" id="UP000653454"/>
    </source>
</evidence>
<dbReference type="Gene3D" id="3.30.40.10">
    <property type="entry name" value="Zinc/RING finger domain, C3HC4 (zinc finger)"/>
    <property type="match status" value="1"/>
</dbReference>
<evidence type="ECO:0000256" key="3">
    <source>
        <dbReference type="ARBA" id="ARBA00022833"/>
    </source>
</evidence>
<keyword evidence="1" id="KW-0479">Metal-binding</keyword>
<dbReference type="InterPro" id="IPR019786">
    <property type="entry name" value="Zinc_finger_PHD-type_CS"/>
</dbReference>
<evidence type="ECO:0000256" key="5">
    <source>
        <dbReference type="SAM" id="Coils"/>
    </source>
</evidence>
<protein>
    <submittedName>
        <fullName evidence="7">(diamondback moth) hypothetical protein</fullName>
    </submittedName>
</protein>
<feature type="coiled-coil region" evidence="5">
    <location>
        <begin position="137"/>
        <end position="206"/>
    </location>
</feature>
<gene>
    <name evidence="7" type="ORF">PLXY2_LOCUS13178</name>
</gene>
<keyword evidence="5" id="KW-0175">Coiled coil</keyword>
<dbReference type="SMART" id="SM00249">
    <property type="entry name" value="PHD"/>
    <property type="match status" value="1"/>
</dbReference>
<dbReference type="Pfam" id="PF25298">
    <property type="entry name" value="Baculo_FP_2nd"/>
    <property type="match status" value="1"/>
</dbReference>
<dbReference type="CDD" id="cd15489">
    <property type="entry name" value="PHD_SF"/>
    <property type="match status" value="1"/>
</dbReference>